<dbReference type="InterPro" id="IPR036188">
    <property type="entry name" value="FAD/NAD-bd_sf"/>
</dbReference>
<evidence type="ECO:0000256" key="3">
    <source>
        <dbReference type="ARBA" id="ARBA00022630"/>
    </source>
</evidence>
<accession>A0AAN9YGI1</accession>
<feature type="domain" description="FAD-binding" evidence="6">
    <location>
        <begin position="13"/>
        <end position="357"/>
    </location>
</feature>
<organism evidence="7 8">
    <name type="scientific">Diatrype stigma</name>
    <dbReference type="NCBI Taxonomy" id="117547"/>
    <lineage>
        <taxon>Eukaryota</taxon>
        <taxon>Fungi</taxon>
        <taxon>Dikarya</taxon>
        <taxon>Ascomycota</taxon>
        <taxon>Pezizomycotina</taxon>
        <taxon>Sordariomycetes</taxon>
        <taxon>Xylariomycetidae</taxon>
        <taxon>Xylariales</taxon>
        <taxon>Diatrypaceae</taxon>
        <taxon>Diatrype</taxon>
    </lineage>
</organism>
<evidence type="ECO:0000313" key="7">
    <source>
        <dbReference type="EMBL" id="KAK7740827.1"/>
    </source>
</evidence>
<dbReference type="Pfam" id="PF01494">
    <property type="entry name" value="FAD_binding_3"/>
    <property type="match status" value="1"/>
</dbReference>
<evidence type="ECO:0000259" key="6">
    <source>
        <dbReference type="Pfam" id="PF01494"/>
    </source>
</evidence>
<comment type="caution">
    <text evidence="7">The sequence shown here is derived from an EMBL/GenBank/DDBJ whole genome shotgun (WGS) entry which is preliminary data.</text>
</comment>
<gene>
    <name evidence="7" type="ORF">SLS62_011012</name>
</gene>
<evidence type="ECO:0000313" key="8">
    <source>
        <dbReference type="Proteomes" id="UP001320420"/>
    </source>
</evidence>
<dbReference type="InterPro" id="IPR002938">
    <property type="entry name" value="FAD-bd"/>
</dbReference>
<name>A0AAN9YGI1_9PEZI</name>
<evidence type="ECO:0000256" key="1">
    <source>
        <dbReference type="ARBA" id="ARBA00005179"/>
    </source>
</evidence>
<dbReference type="InterPro" id="IPR051104">
    <property type="entry name" value="FAD_monoxygenase"/>
</dbReference>
<dbReference type="PANTHER" id="PTHR46720">
    <property type="entry name" value="HYDROXYLASE, PUTATIVE (AFU_ORTHOLOGUE AFUA_3G01460)-RELATED"/>
    <property type="match status" value="1"/>
</dbReference>
<evidence type="ECO:0000256" key="2">
    <source>
        <dbReference type="ARBA" id="ARBA00007992"/>
    </source>
</evidence>
<keyword evidence="5" id="KW-0560">Oxidoreductase</keyword>
<proteinExistence type="inferred from homology"/>
<dbReference type="GO" id="GO:0044550">
    <property type="term" value="P:secondary metabolite biosynthetic process"/>
    <property type="evidence" value="ECO:0007669"/>
    <property type="project" value="TreeGrafter"/>
</dbReference>
<dbReference type="GO" id="GO:0016491">
    <property type="term" value="F:oxidoreductase activity"/>
    <property type="evidence" value="ECO:0007669"/>
    <property type="project" value="UniProtKB-KW"/>
</dbReference>
<dbReference type="Proteomes" id="UP001320420">
    <property type="component" value="Unassembled WGS sequence"/>
</dbReference>
<keyword evidence="8" id="KW-1185">Reference proteome</keyword>
<sequence length="432" mass="47025">MTVDAPPTQPPLKVAIVGAGPGGLATAIALSGIPNVEVAAYEQASVLREVGAGISIGANSWRVLELLGVADSLKTGHDTWTVLNMNGRSGEQLHKREKKGIPGKRAPIRTQRTALQSALLSHVKPGIIQLSKKLARMVDKGEKGVELQFEDGSTATADLVVGADGIRSVVRDTAWPDYEIKFTGTTIWRTLLPWDNVKDLDPRFEITGWWHTPTTHVYFSPVGEGLWEIAARAWHDPAVHSASKVSWGVPVTNEHVESHFTEYIPAIREALARVPSGGWREFAAFAGPELGRLTAWDHKVVLVGDSSHALSGAFGSGAGFAMEDGWVLAQALARFRSDRRRRALELFDAVRLPYYARMYAHLAAEAARRQARLAEIAARHSGDADGREPSFDERVANKIILDGGADMSWIYEHDVGATWREWVGALEAAESG</sequence>
<dbReference type="SUPFAM" id="SSF51905">
    <property type="entry name" value="FAD/NAD(P)-binding domain"/>
    <property type="match status" value="1"/>
</dbReference>
<comment type="pathway">
    <text evidence="1">Secondary metabolite biosynthesis.</text>
</comment>
<keyword evidence="4" id="KW-0274">FAD</keyword>
<dbReference type="EMBL" id="JAKJXP020000162">
    <property type="protein sequence ID" value="KAK7740827.1"/>
    <property type="molecule type" value="Genomic_DNA"/>
</dbReference>
<dbReference type="PANTHER" id="PTHR46720:SF3">
    <property type="entry name" value="FAD-BINDING DOMAIN-CONTAINING PROTEIN-RELATED"/>
    <property type="match status" value="1"/>
</dbReference>
<evidence type="ECO:0000256" key="4">
    <source>
        <dbReference type="ARBA" id="ARBA00022827"/>
    </source>
</evidence>
<dbReference type="GO" id="GO:0071949">
    <property type="term" value="F:FAD binding"/>
    <property type="evidence" value="ECO:0007669"/>
    <property type="project" value="InterPro"/>
</dbReference>
<comment type="similarity">
    <text evidence="2">Belongs to the paxM FAD-dependent monooxygenase family.</text>
</comment>
<reference evidence="7 8" key="1">
    <citation type="submission" date="2024-02" db="EMBL/GenBank/DDBJ databases">
        <title>De novo assembly and annotation of 12 fungi associated with fruit tree decline syndrome in Ontario, Canada.</title>
        <authorList>
            <person name="Sulman M."/>
            <person name="Ellouze W."/>
            <person name="Ilyukhin E."/>
        </authorList>
    </citation>
    <scope>NUCLEOTIDE SEQUENCE [LARGE SCALE GENOMIC DNA]</scope>
    <source>
        <strain evidence="7 8">M11/M66-122</strain>
    </source>
</reference>
<evidence type="ECO:0000256" key="5">
    <source>
        <dbReference type="ARBA" id="ARBA00023002"/>
    </source>
</evidence>
<dbReference type="PRINTS" id="PR00420">
    <property type="entry name" value="RNGMNOXGNASE"/>
</dbReference>
<dbReference type="AlphaFoldDB" id="A0AAN9YGI1"/>
<dbReference type="Gene3D" id="3.50.50.60">
    <property type="entry name" value="FAD/NAD(P)-binding domain"/>
    <property type="match status" value="1"/>
</dbReference>
<keyword evidence="3" id="KW-0285">Flavoprotein</keyword>
<protein>
    <recommendedName>
        <fullName evidence="6">FAD-binding domain-containing protein</fullName>
    </recommendedName>
</protein>